<dbReference type="CDD" id="cd00338">
    <property type="entry name" value="Ser_Recombinase"/>
    <property type="match status" value="1"/>
</dbReference>
<organism evidence="4 5">
    <name type="scientific">Criibacterium bergeronii</name>
    <dbReference type="NCBI Taxonomy" id="1871336"/>
    <lineage>
        <taxon>Bacteria</taxon>
        <taxon>Bacillati</taxon>
        <taxon>Bacillota</taxon>
        <taxon>Clostridia</taxon>
        <taxon>Peptostreptococcales</taxon>
        <taxon>Filifactoraceae</taxon>
        <taxon>Criibacterium</taxon>
    </lineage>
</organism>
<dbReference type="EMBL" id="MBEW02000007">
    <property type="protein sequence ID" value="RDY21395.1"/>
    <property type="molecule type" value="Genomic_DNA"/>
</dbReference>
<dbReference type="STRING" id="1871336.BBG48_06700"/>
<feature type="coiled-coil region" evidence="1">
    <location>
        <begin position="329"/>
        <end position="383"/>
    </location>
</feature>
<dbReference type="AlphaFoldDB" id="A0A371ILM8"/>
<evidence type="ECO:0000313" key="4">
    <source>
        <dbReference type="EMBL" id="RDY21395.1"/>
    </source>
</evidence>
<dbReference type="PROSITE" id="PS51737">
    <property type="entry name" value="RECOMBINASE_DNA_BIND"/>
    <property type="match status" value="1"/>
</dbReference>
<dbReference type="Pfam" id="PF07508">
    <property type="entry name" value="Recombinase"/>
    <property type="match status" value="1"/>
</dbReference>
<comment type="caution">
    <text evidence="4">The sequence shown here is derived from an EMBL/GenBank/DDBJ whole genome shotgun (WGS) entry which is preliminary data.</text>
</comment>
<dbReference type="PROSITE" id="PS51736">
    <property type="entry name" value="RECOMBINASES_3"/>
    <property type="match status" value="1"/>
</dbReference>
<dbReference type="Gene3D" id="3.90.1750.20">
    <property type="entry name" value="Putative Large Serine Recombinase, Chain B, Domain 2"/>
    <property type="match status" value="1"/>
</dbReference>
<evidence type="ECO:0000256" key="1">
    <source>
        <dbReference type="SAM" id="Coils"/>
    </source>
</evidence>
<dbReference type="Proteomes" id="UP000093352">
    <property type="component" value="Unassembled WGS sequence"/>
</dbReference>
<feature type="domain" description="Resolvase/invertase-type recombinase catalytic" evidence="2">
    <location>
        <begin position="1"/>
        <end position="116"/>
    </location>
</feature>
<sequence>MKNAITIVDEYIDRAISGKTDNRPAFQKLIKDSEKGHFDAVIMYTLDRFARNRYDSAIYKAKLKKNGVKIFYAKQPMPDTPEGIILESVLEGYAEYYSENLARSIKRGLKENALQGIAMGSLPLGYKIGKDRKYEIEPVGAKAVEEIFIMYSEGKSATQIVNYLNEQGYKTSRGNKFNKNSLGRILRNERYIGIYTHDDVVLENAIPPIISKELFNKVQASLKHTYSARAKNKAKVDYLLSTKIFCGHCGSPMIGESGTSKTGKIHRYYKCNCRKRQHKCNKKNEKKEPLEKQIVQFTVQEILISEIIENIVERAMQIVEKELKDTSVLTGLKDRLKETNKKLKNLLSAIEQGIFTETTKDRLEELEVEKRTIEGRITKEEMKKPLLTKERIIFWLESFKNGDVNDIEYQTRIIDALVNSVFVYDKPDGSRTITCTFNITGSNTLSITSSDIEGLSPPIVK</sequence>
<dbReference type="Pfam" id="PF00239">
    <property type="entry name" value="Resolvase"/>
    <property type="match status" value="1"/>
</dbReference>
<name>A0A371ILM8_9FIRM</name>
<dbReference type="GO" id="GO:0000150">
    <property type="term" value="F:DNA strand exchange activity"/>
    <property type="evidence" value="ECO:0007669"/>
    <property type="project" value="InterPro"/>
</dbReference>
<dbReference type="InterPro" id="IPR036162">
    <property type="entry name" value="Resolvase-like_N_sf"/>
</dbReference>
<dbReference type="Gene3D" id="3.40.50.1390">
    <property type="entry name" value="Resolvase, N-terminal catalytic domain"/>
    <property type="match status" value="1"/>
</dbReference>
<dbReference type="PANTHER" id="PTHR30461">
    <property type="entry name" value="DNA-INVERTASE FROM LAMBDOID PROPHAGE"/>
    <property type="match status" value="1"/>
</dbReference>
<evidence type="ECO:0000313" key="5">
    <source>
        <dbReference type="Proteomes" id="UP000093352"/>
    </source>
</evidence>
<accession>A0A371ILM8</accession>
<dbReference type="SMART" id="SM00857">
    <property type="entry name" value="Resolvase"/>
    <property type="match status" value="1"/>
</dbReference>
<dbReference type="Pfam" id="PF13408">
    <property type="entry name" value="Zn_ribbon_recom"/>
    <property type="match status" value="1"/>
</dbReference>
<reference evidence="4 5" key="1">
    <citation type="journal article" date="2016" name="Genome Announc.">
        <title>Draft Genome Sequence of Criibacterium bergeronii gen. nov., sp. nov., Strain CCRI-22567T, Isolated from a Vaginal Sample from a Woman with Bacterial Vaginosis.</title>
        <authorList>
            <person name="Maheux A.F."/>
            <person name="Berube E."/>
            <person name="Boudreau D.K."/>
            <person name="Raymond F."/>
            <person name="Corbeil J."/>
            <person name="Roy P.H."/>
            <person name="Boissinot M."/>
            <person name="Omar R.F."/>
        </authorList>
    </citation>
    <scope>NUCLEOTIDE SEQUENCE [LARGE SCALE GENOMIC DNA]</scope>
    <source>
        <strain evidence="4 5">CCRI-22567</strain>
    </source>
</reference>
<dbReference type="InterPro" id="IPR006119">
    <property type="entry name" value="Resolv_N"/>
</dbReference>
<dbReference type="SUPFAM" id="SSF53041">
    <property type="entry name" value="Resolvase-like"/>
    <property type="match status" value="1"/>
</dbReference>
<gene>
    <name evidence="4" type="ORF">BBG48_004565</name>
</gene>
<keyword evidence="5" id="KW-1185">Reference proteome</keyword>
<evidence type="ECO:0000259" key="2">
    <source>
        <dbReference type="PROSITE" id="PS51736"/>
    </source>
</evidence>
<dbReference type="InterPro" id="IPR011109">
    <property type="entry name" value="DNA_bind_recombinase_dom"/>
</dbReference>
<dbReference type="InterPro" id="IPR025827">
    <property type="entry name" value="Zn_ribbon_recom_dom"/>
</dbReference>
<dbReference type="GO" id="GO:0003677">
    <property type="term" value="F:DNA binding"/>
    <property type="evidence" value="ECO:0007669"/>
    <property type="project" value="InterPro"/>
</dbReference>
<dbReference type="PANTHER" id="PTHR30461:SF23">
    <property type="entry name" value="DNA RECOMBINASE-RELATED"/>
    <property type="match status" value="1"/>
</dbReference>
<evidence type="ECO:0000259" key="3">
    <source>
        <dbReference type="PROSITE" id="PS51737"/>
    </source>
</evidence>
<keyword evidence="1" id="KW-0175">Coiled coil</keyword>
<feature type="domain" description="Recombinase" evidence="3">
    <location>
        <begin position="123"/>
        <end position="228"/>
    </location>
</feature>
<proteinExistence type="predicted"/>
<dbReference type="InterPro" id="IPR038109">
    <property type="entry name" value="DNA_bind_recomb_sf"/>
</dbReference>
<dbReference type="InterPro" id="IPR050639">
    <property type="entry name" value="SSR_resolvase"/>
</dbReference>
<protein>
    <submittedName>
        <fullName evidence="4">Recombinase family protein</fullName>
    </submittedName>
</protein>